<keyword evidence="3 7" id="KW-0479">Metal-binding</keyword>
<evidence type="ECO:0000256" key="4">
    <source>
        <dbReference type="ARBA" id="ARBA00023002"/>
    </source>
</evidence>
<dbReference type="GO" id="GO:0020037">
    <property type="term" value="F:heme binding"/>
    <property type="evidence" value="ECO:0007669"/>
    <property type="project" value="InterPro"/>
</dbReference>
<dbReference type="InterPro" id="IPR002401">
    <property type="entry name" value="Cyt_P450_E_grp-I"/>
</dbReference>
<evidence type="ECO:0000313" key="10">
    <source>
        <dbReference type="Proteomes" id="UP000594943"/>
    </source>
</evidence>
<proteinExistence type="inferred from homology"/>
<dbReference type="InterPro" id="IPR017972">
    <property type="entry name" value="Cyt_P450_CS"/>
</dbReference>
<evidence type="ECO:0000313" key="9">
    <source>
        <dbReference type="EMBL" id="QPS46614.1"/>
    </source>
</evidence>
<protein>
    <submittedName>
        <fullName evidence="9">Cytochrome P450</fullName>
    </submittedName>
</protein>
<dbReference type="PANTHER" id="PTHR24286:SF384">
    <property type="entry name" value="P450, PUTATIVE (EUROFUNG)-RELATED"/>
    <property type="match status" value="1"/>
</dbReference>
<keyword evidence="2 7" id="KW-0349">Heme</keyword>
<dbReference type="InterPro" id="IPR036396">
    <property type="entry name" value="Cyt_P450_sf"/>
</dbReference>
<dbReference type="Proteomes" id="UP000594943">
    <property type="component" value="Chromosome 2"/>
</dbReference>
<dbReference type="GO" id="GO:0016705">
    <property type="term" value="F:oxidoreductase activity, acting on paired donors, with incorporation or reduction of molecular oxygen"/>
    <property type="evidence" value="ECO:0007669"/>
    <property type="project" value="InterPro"/>
</dbReference>
<evidence type="ECO:0000256" key="5">
    <source>
        <dbReference type="ARBA" id="ARBA00023004"/>
    </source>
</evidence>
<dbReference type="AlphaFoldDB" id="A0A7U4P8X6"/>
<dbReference type="InterPro" id="IPR001128">
    <property type="entry name" value="Cyt_P450"/>
</dbReference>
<evidence type="ECO:0000256" key="3">
    <source>
        <dbReference type="ARBA" id="ARBA00022723"/>
    </source>
</evidence>
<dbReference type="KEGG" id="bhg:I6G56_31675"/>
<dbReference type="Pfam" id="PF00067">
    <property type="entry name" value="p450"/>
    <property type="match status" value="1"/>
</dbReference>
<dbReference type="GO" id="GO:0016125">
    <property type="term" value="P:sterol metabolic process"/>
    <property type="evidence" value="ECO:0007669"/>
    <property type="project" value="TreeGrafter"/>
</dbReference>
<accession>A0A7U4P8X6</accession>
<dbReference type="GO" id="GO:0004497">
    <property type="term" value="F:monooxygenase activity"/>
    <property type="evidence" value="ECO:0007669"/>
    <property type="project" value="UniProtKB-KW"/>
</dbReference>
<evidence type="ECO:0000256" key="8">
    <source>
        <dbReference type="RuleBase" id="RU000461"/>
    </source>
</evidence>
<dbReference type="EMBL" id="CP065687">
    <property type="protein sequence ID" value="QPS46614.1"/>
    <property type="molecule type" value="Genomic_DNA"/>
</dbReference>
<dbReference type="GO" id="GO:0005506">
    <property type="term" value="F:iron ion binding"/>
    <property type="evidence" value="ECO:0007669"/>
    <property type="project" value="InterPro"/>
</dbReference>
<dbReference type="SUPFAM" id="SSF48264">
    <property type="entry name" value="Cytochrome P450"/>
    <property type="match status" value="1"/>
</dbReference>
<keyword evidence="4 8" id="KW-0560">Oxidoreductase</keyword>
<gene>
    <name evidence="9" type="ORF">I6G56_31675</name>
</gene>
<evidence type="ECO:0000256" key="2">
    <source>
        <dbReference type="ARBA" id="ARBA00022617"/>
    </source>
</evidence>
<dbReference type="PRINTS" id="PR00385">
    <property type="entry name" value="P450"/>
</dbReference>
<dbReference type="Gene3D" id="1.10.630.10">
    <property type="entry name" value="Cytochrome P450"/>
    <property type="match status" value="1"/>
</dbReference>
<sequence length="482" mass="54527">MRDMSKVEYDAAKIRPFNIDPQVAAIIKNPERPEAFPPLAKVPKSIPGTSGFIAGMKSLFAYKREGLQFFANQANIHGKVFRNQLGPYSIVGVVDHEVISQILKNGDRCWSTALAVERVTRGLSFDIDLKKKSRLMSLDFDAHRQVRTLVQPAFSDRALASYLAIIQQEFTRDIEAWPRDGEVPFRVEARQIFSQLAARLFFGIEDSSEAARLEGATRDYWNAIPVVLKNRHLNERWRRGLDGVATLSSIMYDLIPKRRDEGGTDLFSQLCKSREDTGGLDDDQLVDLMLNIVFAAFDTTTMGITSMAYLLAKHPHWQEVLRAESMRLPEQAALADFNGMERTTQVWKETLRMYPVSAITPRVSLGECQVGPYVVPPRTLVFNFTGLLGQDSDLWDHPQRFDPERFSPERAEYQRHRGQYLPFGHGVHTCVGAALANLEAKVFWSIVLTRYKFSLAKDYDAVHCMNPLGSVSGEVALKVERL</sequence>
<comment type="similarity">
    <text evidence="1 8">Belongs to the cytochrome P450 family.</text>
</comment>
<name>A0A7U4P8X6_9BURK</name>
<keyword evidence="5 7" id="KW-0408">Iron</keyword>
<reference evidence="9 10" key="1">
    <citation type="submission" date="2020-12" db="EMBL/GenBank/DDBJ databases">
        <title>FDA dAtabase for Regulatory Grade micrObial Sequences (FDA-ARGOS): Supporting development and validation of Infectious Disease Dx tests.</title>
        <authorList>
            <person name="Nelson B."/>
            <person name="Plummer A."/>
            <person name="Tallon L."/>
            <person name="Sadzewicz L."/>
            <person name="Zhao X."/>
            <person name="Boylan J."/>
            <person name="Ott S."/>
            <person name="Bowen H."/>
            <person name="Vavikolanu K."/>
            <person name="Mehta A."/>
            <person name="Aluvathingal J."/>
            <person name="Nadendla S."/>
            <person name="Myers T."/>
            <person name="Yan Y."/>
            <person name="Sichtig H."/>
        </authorList>
    </citation>
    <scope>NUCLEOTIDE SEQUENCE [LARGE SCALE GENOMIC DNA]</scope>
    <source>
        <strain evidence="9 10">FDAARGOS_899</strain>
    </source>
</reference>
<keyword evidence="6 8" id="KW-0503">Monooxygenase</keyword>
<organism evidence="9 10">
    <name type="scientific">Burkholderia humptydooensis</name>
    <dbReference type="NCBI Taxonomy" id="430531"/>
    <lineage>
        <taxon>Bacteria</taxon>
        <taxon>Pseudomonadati</taxon>
        <taxon>Pseudomonadota</taxon>
        <taxon>Betaproteobacteria</taxon>
        <taxon>Burkholderiales</taxon>
        <taxon>Burkholderiaceae</taxon>
        <taxon>Burkholderia</taxon>
        <taxon>pseudomallei group</taxon>
    </lineage>
</organism>
<comment type="cofactor">
    <cofactor evidence="7">
        <name>heme</name>
        <dbReference type="ChEBI" id="CHEBI:30413"/>
    </cofactor>
</comment>
<dbReference type="PANTHER" id="PTHR24286">
    <property type="entry name" value="CYTOCHROME P450 26"/>
    <property type="match status" value="1"/>
</dbReference>
<dbReference type="RefSeq" id="WP_043283072.1">
    <property type="nucleotide sequence ID" value="NZ_CP013382.1"/>
</dbReference>
<dbReference type="PROSITE" id="PS00086">
    <property type="entry name" value="CYTOCHROME_P450"/>
    <property type="match status" value="1"/>
</dbReference>
<accession>A0A7T2U6X4</accession>
<dbReference type="PRINTS" id="PR00463">
    <property type="entry name" value="EP450I"/>
</dbReference>
<evidence type="ECO:0000256" key="7">
    <source>
        <dbReference type="PIRSR" id="PIRSR602401-1"/>
    </source>
</evidence>
<evidence type="ECO:0000256" key="1">
    <source>
        <dbReference type="ARBA" id="ARBA00010617"/>
    </source>
</evidence>
<feature type="binding site" description="axial binding residue" evidence="7">
    <location>
        <position position="430"/>
    </location>
    <ligand>
        <name>heme</name>
        <dbReference type="ChEBI" id="CHEBI:30413"/>
    </ligand>
    <ligandPart>
        <name>Fe</name>
        <dbReference type="ChEBI" id="CHEBI:18248"/>
    </ligandPart>
</feature>
<evidence type="ECO:0000256" key="6">
    <source>
        <dbReference type="ARBA" id="ARBA00023033"/>
    </source>
</evidence>